<evidence type="ECO:0000313" key="2">
    <source>
        <dbReference type="EMBL" id="GAA1206037.1"/>
    </source>
</evidence>
<comment type="caution">
    <text evidence="2">The sequence shown here is derived from an EMBL/GenBank/DDBJ whole genome shotgun (WGS) entry which is preliminary data.</text>
</comment>
<keyword evidence="3" id="KW-1185">Reference proteome</keyword>
<protein>
    <submittedName>
        <fullName evidence="2">Uncharacterized protein</fullName>
    </submittedName>
</protein>
<accession>A0ABP4FYJ1</accession>
<feature type="region of interest" description="Disordered" evidence="1">
    <location>
        <begin position="32"/>
        <end position="77"/>
    </location>
</feature>
<evidence type="ECO:0000313" key="3">
    <source>
        <dbReference type="Proteomes" id="UP001500467"/>
    </source>
</evidence>
<reference evidence="3" key="1">
    <citation type="journal article" date="2019" name="Int. J. Syst. Evol. Microbiol.">
        <title>The Global Catalogue of Microorganisms (GCM) 10K type strain sequencing project: providing services to taxonomists for standard genome sequencing and annotation.</title>
        <authorList>
            <consortium name="The Broad Institute Genomics Platform"/>
            <consortium name="The Broad Institute Genome Sequencing Center for Infectious Disease"/>
            <person name="Wu L."/>
            <person name="Ma J."/>
        </authorList>
    </citation>
    <scope>NUCLEOTIDE SEQUENCE [LARGE SCALE GENOMIC DNA]</scope>
    <source>
        <strain evidence="3">JCM 13022</strain>
    </source>
</reference>
<organism evidence="2 3">
    <name type="scientific">Prauserella alba</name>
    <dbReference type="NCBI Taxonomy" id="176898"/>
    <lineage>
        <taxon>Bacteria</taxon>
        <taxon>Bacillati</taxon>
        <taxon>Actinomycetota</taxon>
        <taxon>Actinomycetes</taxon>
        <taxon>Pseudonocardiales</taxon>
        <taxon>Pseudonocardiaceae</taxon>
        <taxon>Prauserella</taxon>
    </lineage>
</organism>
<dbReference type="Proteomes" id="UP001500467">
    <property type="component" value="Unassembled WGS sequence"/>
</dbReference>
<proteinExistence type="predicted"/>
<dbReference type="EMBL" id="BAAALM010000008">
    <property type="protein sequence ID" value="GAA1206037.1"/>
    <property type="molecule type" value="Genomic_DNA"/>
</dbReference>
<gene>
    <name evidence="2" type="ORF">GCM10009675_26340</name>
</gene>
<evidence type="ECO:0000256" key="1">
    <source>
        <dbReference type="SAM" id="MobiDB-lite"/>
    </source>
</evidence>
<name>A0ABP4FYJ1_9PSEU</name>
<sequence length="112" mass="11831">MPPHAAVLRSRGTVLRIPGTVLRFPGRTFCTRNRRRAQAARRDGAGTARENPLPRAAAHPQGARMTDPRTALGTTSGTRVSVVGVTAVAVNAGVTVQRQQPSVTGRPTTTQP</sequence>